<protein>
    <submittedName>
        <fullName evidence="4">Trans-aconitate 2-methyltransferase</fullName>
        <ecNumber evidence="4">2.1.1.144</ecNumber>
    </submittedName>
</protein>
<evidence type="ECO:0000313" key="5">
    <source>
        <dbReference type="Proteomes" id="UP000244911"/>
    </source>
</evidence>
<keyword evidence="5" id="KW-1185">Reference proteome</keyword>
<dbReference type="GO" id="GO:0032259">
    <property type="term" value="P:methylation"/>
    <property type="evidence" value="ECO:0007669"/>
    <property type="project" value="UniProtKB-KW"/>
</dbReference>
<feature type="domain" description="Methyltransferase" evidence="3">
    <location>
        <begin position="43"/>
        <end position="130"/>
    </location>
</feature>
<evidence type="ECO:0000313" key="4">
    <source>
        <dbReference type="EMBL" id="SPF78615.1"/>
    </source>
</evidence>
<dbReference type="OrthoDB" id="9804312at2"/>
<keyword evidence="2 4" id="KW-0808">Transferase</keyword>
<dbReference type="AlphaFoldDB" id="A0A2R8ARH0"/>
<proteinExistence type="predicted"/>
<dbReference type="InterPro" id="IPR041698">
    <property type="entry name" value="Methyltransf_25"/>
</dbReference>
<accession>A0A2R8ARH0</accession>
<dbReference type="PANTHER" id="PTHR43861:SF1">
    <property type="entry name" value="TRANS-ACONITATE 2-METHYLTRANSFERASE"/>
    <property type="match status" value="1"/>
</dbReference>
<dbReference type="CDD" id="cd02440">
    <property type="entry name" value="AdoMet_MTases"/>
    <property type="match status" value="1"/>
</dbReference>
<dbReference type="RefSeq" id="WP_108857620.1">
    <property type="nucleotide sequence ID" value="NZ_OMOI01000002.1"/>
</dbReference>
<dbReference type="Proteomes" id="UP000244911">
    <property type="component" value="Unassembled WGS sequence"/>
</dbReference>
<name>A0A2R8ARH0_9RHOB</name>
<gene>
    <name evidence="4" type="primary">tam</name>
    <name evidence="4" type="ORF">ALP8811_02544</name>
</gene>
<keyword evidence="1 4" id="KW-0489">Methyltransferase</keyword>
<reference evidence="4 5" key="1">
    <citation type="submission" date="2018-03" db="EMBL/GenBank/DDBJ databases">
        <authorList>
            <person name="Keele B.F."/>
        </authorList>
    </citation>
    <scope>NUCLEOTIDE SEQUENCE [LARGE SCALE GENOMIC DNA]</scope>
    <source>
        <strain evidence="4 5">CECT 8811</strain>
    </source>
</reference>
<evidence type="ECO:0000256" key="1">
    <source>
        <dbReference type="ARBA" id="ARBA00022603"/>
    </source>
</evidence>
<dbReference type="InterPro" id="IPR029063">
    <property type="entry name" value="SAM-dependent_MTases_sf"/>
</dbReference>
<dbReference type="Pfam" id="PF13649">
    <property type="entry name" value="Methyltransf_25"/>
    <property type="match status" value="1"/>
</dbReference>
<evidence type="ECO:0000256" key="2">
    <source>
        <dbReference type="ARBA" id="ARBA00022679"/>
    </source>
</evidence>
<dbReference type="EC" id="2.1.1.144" evidence="4"/>
<dbReference type="Gene3D" id="3.40.50.150">
    <property type="entry name" value="Vaccinia Virus protein VP39"/>
    <property type="match status" value="1"/>
</dbReference>
<organism evidence="4 5">
    <name type="scientific">Aliiroseovarius pelagivivens</name>
    <dbReference type="NCBI Taxonomy" id="1639690"/>
    <lineage>
        <taxon>Bacteria</taxon>
        <taxon>Pseudomonadati</taxon>
        <taxon>Pseudomonadota</taxon>
        <taxon>Alphaproteobacteria</taxon>
        <taxon>Rhodobacterales</taxon>
        <taxon>Paracoccaceae</taxon>
        <taxon>Aliiroseovarius</taxon>
    </lineage>
</organism>
<sequence length="195" mass="21440">MSEDRQTLDVYDAQAAEYEARVATKDTPGLDGFIAALPRHAHVLDLGCGPGLTAKQMMDHGLTVDATDGSDAMVQRARDHGVPARRALFHQIDGRSLYDGVFANFSLLHLPRTEMPAMLTRLHRLLKSRGVLHIGVKLGAGDARDDLGRFYTYYQQDELEELLTLAGFAIITRILGKGTGLDGRSSDWIVLHARS</sequence>
<dbReference type="SUPFAM" id="SSF53335">
    <property type="entry name" value="S-adenosyl-L-methionine-dependent methyltransferases"/>
    <property type="match status" value="1"/>
</dbReference>
<dbReference type="GO" id="GO:0030798">
    <property type="term" value="F:trans-aconitate 2-methyltransferase activity"/>
    <property type="evidence" value="ECO:0007669"/>
    <property type="project" value="UniProtKB-EC"/>
</dbReference>
<dbReference type="EMBL" id="OMOI01000002">
    <property type="protein sequence ID" value="SPF78615.1"/>
    <property type="molecule type" value="Genomic_DNA"/>
</dbReference>
<dbReference type="PANTHER" id="PTHR43861">
    <property type="entry name" value="TRANS-ACONITATE 2-METHYLTRANSFERASE-RELATED"/>
    <property type="match status" value="1"/>
</dbReference>
<evidence type="ECO:0000259" key="3">
    <source>
        <dbReference type="Pfam" id="PF13649"/>
    </source>
</evidence>